<dbReference type="InterPro" id="IPR046341">
    <property type="entry name" value="SET_dom_sf"/>
</dbReference>
<reference evidence="4" key="1">
    <citation type="submission" date="2020-10" db="EMBL/GenBank/DDBJ databases">
        <title>The Whole-Genome Sequence of Metschnikowia persimmonesis, a Novel Endophytic Yeast Species Isolated from Medicinal Plant Diospyros kaki Thumb.</title>
        <authorList>
            <person name="Rahmat E."/>
            <person name="Kang Y."/>
        </authorList>
    </citation>
    <scope>NUCLEOTIDE SEQUENCE</scope>
    <source>
        <strain evidence="4">KIOM G15050</strain>
    </source>
</reference>
<dbReference type="PANTHER" id="PTHR13271:SF34">
    <property type="entry name" value="N-LYSINE METHYLTRANSFERASE SETD6"/>
    <property type="match status" value="1"/>
</dbReference>
<dbReference type="GO" id="GO:0032259">
    <property type="term" value="P:methylation"/>
    <property type="evidence" value="ECO:0007669"/>
    <property type="project" value="UniProtKB-KW"/>
</dbReference>
<dbReference type="PROSITE" id="PS50280">
    <property type="entry name" value="SET"/>
    <property type="match status" value="1"/>
</dbReference>
<dbReference type="InterPro" id="IPR050600">
    <property type="entry name" value="SETD3_SETD6_MTase"/>
</dbReference>
<dbReference type="InterPro" id="IPR001214">
    <property type="entry name" value="SET_dom"/>
</dbReference>
<dbReference type="SUPFAM" id="SSF82199">
    <property type="entry name" value="SET domain"/>
    <property type="match status" value="1"/>
</dbReference>
<dbReference type="GO" id="GO:0016279">
    <property type="term" value="F:protein-lysine N-methyltransferase activity"/>
    <property type="evidence" value="ECO:0007669"/>
    <property type="project" value="UniProtKB-UniRule"/>
</dbReference>
<dbReference type="Gene3D" id="3.90.1410.10">
    <property type="entry name" value="set domain protein methyltransferase, domain 1"/>
    <property type="match status" value="1"/>
</dbReference>
<sequence>MLFEERTQHFREWLTEKDVNVSTKIKIDDLRDVGQGRSVIATEDISEDEELFSIPRSALLNVDSCSLIKDRPETGEILADMTQWEALILVFMYEWKIKANNLPWRAYFDVLPVNDKSYESNQLIFWSKAELELLSPSYIVQRVGHDSASAMYDRLVPFFEKFVGDVTKDEFHLIASVIMAYSFDVTNGDAISSDEEESGEEDSHHETKSSEKSDSDELEHEHEHEDDPGKTEEAELTSDDKIEESEKEELVKNSESLKSMVPLADTLNADTRKHNASLFITADRLVMRSIKPILKNEQIYNIYSEHPNSEILRRYGYVEQLGSAHDFAEISLETFKKYFAENSSLSKVTIDEILAILREIEDEEDEKFIVDTYDCFASGEVIFELTFLTQLFVIIAAINHKKSFNSASSEVKARAIRRVYKKSYQLLEARKLTAQFIKDFPNILKIRLSEYPRKAMSGLQPAKDKPLTRLEMAMVVLASECLSLQNCMDTEKVFIKSEQSFNIIDDEKLLRNIMKKDTFEGTETQPAKKKRLS</sequence>
<keyword evidence="1" id="KW-0808">Transferase</keyword>
<organism evidence="4 5">
    <name type="scientific">Metschnikowia pulcherrima</name>
    <dbReference type="NCBI Taxonomy" id="27326"/>
    <lineage>
        <taxon>Eukaryota</taxon>
        <taxon>Fungi</taxon>
        <taxon>Dikarya</taxon>
        <taxon>Ascomycota</taxon>
        <taxon>Saccharomycotina</taxon>
        <taxon>Pichiomycetes</taxon>
        <taxon>Metschnikowiaceae</taxon>
        <taxon>Metschnikowia</taxon>
    </lineage>
</organism>
<dbReference type="GO" id="GO:0005634">
    <property type="term" value="C:nucleus"/>
    <property type="evidence" value="ECO:0007669"/>
    <property type="project" value="UniProtKB-SubCell"/>
</dbReference>
<dbReference type="PANTHER" id="PTHR13271">
    <property type="entry name" value="UNCHARACTERIZED PUTATIVE METHYLTRANSFERASE"/>
    <property type="match status" value="1"/>
</dbReference>
<name>A0A8H7GXT0_9ASCO</name>
<evidence type="ECO:0000256" key="2">
    <source>
        <dbReference type="SAM" id="MobiDB-lite"/>
    </source>
</evidence>
<dbReference type="InterPro" id="IPR011383">
    <property type="entry name" value="N-lys_methylase_SETD6"/>
</dbReference>
<feature type="compositionally biased region" description="Basic and acidic residues" evidence="2">
    <location>
        <begin position="201"/>
        <end position="233"/>
    </location>
</feature>
<keyword evidence="1" id="KW-0539">Nucleus</keyword>
<dbReference type="PIRSF" id="PIRSF011771">
    <property type="entry name" value="RMS1_SET"/>
    <property type="match status" value="1"/>
</dbReference>
<keyword evidence="5" id="KW-1185">Reference proteome</keyword>
<comment type="subcellular location">
    <subcellularLocation>
        <location evidence="1">Nucleus</location>
    </subcellularLocation>
</comment>
<keyword evidence="1" id="KW-0949">S-adenosyl-L-methionine</keyword>
<dbReference type="AlphaFoldDB" id="A0A8H7GXT0"/>
<feature type="region of interest" description="Disordered" evidence="2">
    <location>
        <begin position="190"/>
        <end position="254"/>
    </location>
</feature>
<keyword evidence="1" id="KW-0489">Methyltransferase</keyword>
<comment type="caution">
    <text evidence="4">The sequence shown here is derived from an EMBL/GenBank/DDBJ whole genome shotgun (WGS) entry which is preliminary data.</text>
</comment>
<comment type="similarity">
    <text evidence="1">Belongs to the class V-like SAM-binding methyltransferase superfamily. Histone-lysine methyltransferase family. SETD6 subfamily.</text>
</comment>
<dbReference type="Proteomes" id="UP000649328">
    <property type="component" value="Unassembled WGS sequence"/>
</dbReference>
<evidence type="ECO:0000313" key="4">
    <source>
        <dbReference type="EMBL" id="KAF8004687.1"/>
    </source>
</evidence>
<gene>
    <name evidence="4" type="ORF">HF325_000144</name>
</gene>
<feature type="compositionally biased region" description="Acidic residues" evidence="2">
    <location>
        <begin position="234"/>
        <end position="247"/>
    </location>
</feature>
<protein>
    <recommendedName>
        <fullName evidence="1">Ribosomal lysine N-methyltransferase 4</fullName>
        <ecNumber evidence="1">2.1.1.-</ecNumber>
    </recommendedName>
</protein>
<dbReference type="EMBL" id="JACBPP010000001">
    <property type="protein sequence ID" value="KAF8004687.1"/>
    <property type="molecule type" value="Genomic_DNA"/>
</dbReference>
<proteinExistence type="inferred from homology"/>
<evidence type="ECO:0000259" key="3">
    <source>
        <dbReference type="PROSITE" id="PS50280"/>
    </source>
</evidence>
<evidence type="ECO:0000256" key="1">
    <source>
        <dbReference type="PIRNR" id="PIRNR011771"/>
    </source>
</evidence>
<evidence type="ECO:0000313" key="5">
    <source>
        <dbReference type="Proteomes" id="UP000649328"/>
    </source>
</evidence>
<dbReference type="EC" id="2.1.1.-" evidence="1"/>
<dbReference type="OrthoDB" id="341421at2759"/>
<accession>A0A8H7GXT0</accession>
<dbReference type="Pfam" id="PF00856">
    <property type="entry name" value="SET"/>
    <property type="match status" value="1"/>
</dbReference>
<feature type="domain" description="SET" evidence="3">
    <location>
        <begin position="23"/>
        <end position="304"/>
    </location>
</feature>
<comment type="function">
    <text evidence="1">S-adenosyl-L-methionine-dependent protein-lysine N-methyltransferase that monomethylates 60S ribosomal protein L42.</text>
</comment>